<name>A0AAX2ING3_9FLAO</name>
<evidence type="ECO:0000313" key="1">
    <source>
        <dbReference type="EMBL" id="SKC03199.1"/>
    </source>
</evidence>
<reference evidence="2 4" key="2">
    <citation type="submission" date="2018-06" db="EMBL/GenBank/DDBJ databases">
        <authorList>
            <consortium name="Pathogen Informatics"/>
            <person name="Doyle S."/>
        </authorList>
    </citation>
    <scope>NUCLEOTIDE SEQUENCE [LARGE SCALE GENOMIC DNA]</scope>
    <source>
        <strain evidence="2 4">NCTC11212</strain>
    </source>
</reference>
<protein>
    <submittedName>
        <fullName evidence="2">Uncharacterized protein</fullName>
    </submittedName>
</protein>
<accession>A0AAX2ING3</accession>
<dbReference type="AlphaFoldDB" id="A0AAX2ING3"/>
<evidence type="ECO:0000313" key="4">
    <source>
        <dbReference type="Proteomes" id="UP000251937"/>
    </source>
</evidence>
<sequence length="359" mass="42627">MIVMSEKVSFEEALLLFNTIFDEAYREYSSMELNESEIKELVYSSKVYLHSFSENRKCSVKYCRKKAVKSHLFQESILRKNSHNGHFIYPASDLDKKKIKISKIGINKALTFPGFCETHENMFEYEKKEQLDYEHELRTLIYKAICYHNVYWEIVLKKTENSINELIKKRHEKFERSTNGKYRSLFKALNIELKDLHFTDPRHNDFDQFLNKRKKTIKETLIFKRLAWKDIELNKDENLSSHTIEIDKVIPIFFCYLGNLTIKNEDLEFNNMACVIIHPFKESTKLIFTTKNENFGVLKKLLDRLDIDSTLNFILSSLLYVSDNWLMNENFYNKYIPVKLKAFLESAHTLPLSPKNSNL</sequence>
<dbReference type="EMBL" id="FUZE01000022">
    <property type="protein sequence ID" value="SKC03199.1"/>
    <property type="molecule type" value="Genomic_DNA"/>
</dbReference>
<dbReference type="Proteomes" id="UP000251937">
    <property type="component" value="Unassembled WGS sequence"/>
</dbReference>
<gene>
    <name evidence="2" type="ORF">NCTC11212_02830</name>
    <name evidence="1" type="ORF">SAMN05421800_12231</name>
</gene>
<organism evidence="2 4">
    <name type="scientific">Chryseobacterium balustinum</name>
    <dbReference type="NCBI Taxonomy" id="246"/>
    <lineage>
        <taxon>Bacteria</taxon>
        <taxon>Pseudomonadati</taxon>
        <taxon>Bacteroidota</taxon>
        <taxon>Flavobacteriia</taxon>
        <taxon>Flavobacteriales</taxon>
        <taxon>Weeksellaceae</taxon>
        <taxon>Chryseobacterium group</taxon>
        <taxon>Chryseobacterium</taxon>
    </lineage>
</organism>
<keyword evidence="3" id="KW-1185">Reference proteome</keyword>
<evidence type="ECO:0000313" key="2">
    <source>
        <dbReference type="EMBL" id="SQA90926.1"/>
    </source>
</evidence>
<proteinExistence type="predicted"/>
<dbReference type="EMBL" id="UAVR01000013">
    <property type="protein sequence ID" value="SQA90926.1"/>
    <property type="molecule type" value="Genomic_DNA"/>
</dbReference>
<reference evidence="1 3" key="1">
    <citation type="submission" date="2017-02" db="EMBL/GenBank/DDBJ databases">
        <authorList>
            <person name="Varghese N."/>
            <person name="Submissions S."/>
        </authorList>
    </citation>
    <scope>NUCLEOTIDE SEQUENCE [LARGE SCALE GENOMIC DNA]</scope>
    <source>
        <strain evidence="1 3">DSM 16775</strain>
    </source>
</reference>
<evidence type="ECO:0000313" key="3">
    <source>
        <dbReference type="Proteomes" id="UP000190669"/>
    </source>
</evidence>
<comment type="caution">
    <text evidence="2">The sequence shown here is derived from an EMBL/GenBank/DDBJ whole genome shotgun (WGS) entry which is preliminary data.</text>
</comment>
<dbReference type="Proteomes" id="UP000190669">
    <property type="component" value="Unassembled WGS sequence"/>
</dbReference>